<name>A0A9C7QSB6_9GAMM</name>
<dbReference type="Proteomes" id="UP000262210">
    <property type="component" value="Unassembled WGS sequence"/>
</dbReference>
<gene>
    <name evidence="2" type="ORF">DHV72_02750</name>
</gene>
<protein>
    <submittedName>
        <fullName evidence="2">Uncharacterized protein</fullName>
    </submittedName>
</protein>
<dbReference type="AlphaFoldDB" id="A0A9C7QSB6"/>
<evidence type="ECO:0000313" key="3">
    <source>
        <dbReference type="Proteomes" id="UP000262210"/>
    </source>
</evidence>
<organism evidence="2 3">
    <name type="scientific">Serratia grimesii</name>
    <dbReference type="NCBI Taxonomy" id="82995"/>
    <lineage>
        <taxon>Bacteria</taxon>
        <taxon>Pseudomonadati</taxon>
        <taxon>Pseudomonadota</taxon>
        <taxon>Gammaproteobacteria</taxon>
        <taxon>Enterobacterales</taxon>
        <taxon>Yersiniaceae</taxon>
        <taxon>Serratia</taxon>
    </lineage>
</organism>
<reference evidence="2 3" key="1">
    <citation type="journal article" date="2018" name="Nat. Biotechnol.">
        <title>A standardized bacterial taxonomy based on genome phylogeny substantially revises the tree of life.</title>
        <authorList>
            <person name="Parks D.H."/>
            <person name="Chuvochina M."/>
            <person name="Waite D.W."/>
            <person name="Rinke C."/>
            <person name="Skarshewski A."/>
            <person name="Chaumeil P.A."/>
            <person name="Hugenholtz P."/>
        </authorList>
    </citation>
    <scope>NUCLEOTIDE SEQUENCE [LARGE SCALE GENOMIC DNA]</scope>
    <source>
        <strain evidence="2">UBA11264</strain>
    </source>
</reference>
<evidence type="ECO:0000256" key="1">
    <source>
        <dbReference type="SAM" id="Phobius"/>
    </source>
</evidence>
<keyword evidence="1" id="KW-0472">Membrane</keyword>
<proteinExistence type="predicted"/>
<evidence type="ECO:0000313" key="2">
    <source>
        <dbReference type="EMBL" id="HCJ98930.1"/>
    </source>
</evidence>
<keyword evidence="1" id="KW-1133">Transmembrane helix</keyword>
<keyword evidence="1" id="KW-0812">Transmembrane</keyword>
<comment type="caution">
    <text evidence="2">The sequence shown here is derived from an EMBL/GenBank/DDBJ whole genome shotgun (WGS) entry which is preliminary data.</text>
</comment>
<sequence length="815" mass="94793">MDAVCGLIVGVFFIAIGGGLIHYSISLSISIYFITAYMKMYYELYSVTENKNVINDILFEELTKTGDAYHILKEESQALQNDFISALITRENISTENHYDYLTEKIIPLNSFGKSNTETINLFEDDNIETLSKYITSISKNVRLTLEIQFLYPTVNYKAHIIIDKNTDLQENEIADISEKLTRCFNIQRRNTTHESFKTLESCVAENIYHTLITGNERSLDFGVLALSLLSSKSNHIDIMKQIDIIITSSEKRNHIEISILEAFFKKLYNIKIGGDTTENNIFVINSIINMSMYIYEKEKYEEFFKKISHVIEGRTQYSDDDINNPYLECYTRLTIRHLSNMYYTAFGVNTQYLTNKLKYLADRAGDEKLSDRQKKLIVCMRECIALLVVRLSFIITKSNKHDYNDEVITISSLIKKWINPSFVEEIYFNQEIYEILFNVPADFSSFDAEHKLTEIPDGTAAWIRTSYNFYKSIAILLYDSSENKNHLGLLFVRDRKQFVNNTKVTTHMINNIVEYVNSSEFSEIIKTIWNDKEPEEMIKKKVENLANSLEEIKTEVTKVVTDEVELSVLNIELTSQYKNEVTDKITLEISKFIDIEKTEKTNDNKHKPDYYSLIDKREVISPIDGVHYSMNTDNHALSAVHNLIRSALSYIKKDCVTVKEIYDTEILDNNNYITIEYKTESRINTYKFSRGLRMYDKEGYLGFDKPGMYYLNLEKELEIKLNKDSIASTNITIINNENVDSVYKKFSLSKDADNLLLRSEIEITINMFIEKNKEITLLFLSEERCKEINDNQEKQYQQLLLKTNKNSSSNNVIN</sequence>
<dbReference type="EMBL" id="DPSM01000007">
    <property type="protein sequence ID" value="HCJ98930.1"/>
    <property type="molecule type" value="Genomic_DNA"/>
</dbReference>
<accession>A0A9C7QSB6</accession>
<feature type="transmembrane region" description="Helical" evidence="1">
    <location>
        <begin position="6"/>
        <end position="34"/>
    </location>
</feature>